<keyword evidence="1" id="KW-0472">Membrane</keyword>
<gene>
    <name evidence="2" type="ORF">FDZ14_35295</name>
</gene>
<dbReference type="RefSeq" id="WP_171779337.1">
    <property type="nucleotide sequence ID" value="NZ_CP045276.1"/>
</dbReference>
<evidence type="ECO:0000313" key="2">
    <source>
        <dbReference type="EMBL" id="QJX81370.1"/>
    </source>
</evidence>
<geneLocation type="plasmid" evidence="3">
    <name>pfdu301d</name>
</geneLocation>
<reference evidence="2 3" key="1">
    <citation type="submission" date="2019-10" db="EMBL/GenBank/DDBJ databases">
        <title>Complete genome sequences for adaption low water activity.</title>
        <authorList>
            <person name="Zhao L."/>
            <person name="Zhong J."/>
        </authorList>
    </citation>
    <scope>NUCLEOTIDE SEQUENCE [LARGE SCALE GENOMIC DNA]</scope>
    <source>
        <strain evidence="2 3">FDU301</strain>
        <plasmid evidence="3">pfdu301d</plasmid>
    </source>
</reference>
<evidence type="ECO:0000256" key="1">
    <source>
        <dbReference type="SAM" id="Phobius"/>
    </source>
</evidence>
<keyword evidence="2" id="KW-0614">Plasmid</keyword>
<sequence>MTGQRIDTIDSYFQKVSEVNKWSNILFWFTIMCSIIILFTNSQPTINNVINIIFIVATFVYFVMSNWLSLFLLREAQNKRRIHLLSNSLGVRLDDEHTNMYYNNSEEPSIIRLSVNVFENSLFTWRVTEEMLKKERIKGLAYVLIWILLVLIRDINLNFIAVIAQTLFTTGLLVNYIKLELLRSSCCQVFNEFRQIFLNNGFSISKEVTATLLSLVFRYETAVASMGIHLSSKTFHNINPIVTEEWERVKENVNL</sequence>
<proteinExistence type="predicted"/>
<accession>A0A6M6E3G8</accession>
<feature type="transmembrane region" description="Helical" evidence="1">
    <location>
        <begin position="136"/>
        <end position="153"/>
    </location>
</feature>
<dbReference type="Proteomes" id="UP000501076">
    <property type="component" value="Plasmid pFDU301D"/>
</dbReference>
<keyword evidence="1" id="KW-1133">Transmembrane helix</keyword>
<keyword evidence="1" id="KW-0812">Transmembrane</keyword>
<dbReference type="AlphaFoldDB" id="A0A6M6E3G8"/>
<dbReference type="EMBL" id="CP045276">
    <property type="protein sequence ID" value="QJX81370.1"/>
    <property type="molecule type" value="Genomic_DNA"/>
</dbReference>
<feature type="transmembrane region" description="Helical" evidence="1">
    <location>
        <begin position="21"/>
        <end position="40"/>
    </location>
</feature>
<organism evidence="2 3">
    <name type="scientific">Priestia megaterium</name>
    <name type="common">Bacillus megaterium</name>
    <dbReference type="NCBI Taxonomy" id="1404"/>
    <lineage>
        <taxon>Bacteria</taxon>
        <taxon>Bacillati</taxon>
        <taxon>Bacillota</taxon>
        <taxon>Bacilli</taxon>
        <taxon>Bacillales</taxon>
        <taxon>Bacillaceae</taxon>
        <taxon>Priestia</taxon>
    </lineage>
</organism>
<evidence type="ECO:0000313" key="3">
    <source>
        <dbReference type="Proteomes" id="UP000501076"/>
    </source>
</evidence>
<protein>
    <submittedName>
        <fullName evidence="2">Uncharacterized protein</fullName>
    </submittedName>
</protein>
<feature type="transmembrane region" description="Helical" evidence="1">
    <location>
        <begin position="52"/>
        <end position="73"/>
    </location>
</feature>
<name>A0A6M6E3G8_PRIMG</name>